<protein>
    <submittedName>
        <fullName evidence="1">Uncharacterized protein</fullName>
    </submittedName>
</protein>
<reference evidence="1" key="1">
    <citation type="journal article" date="2023" name="Insect Mol. Biol.">
        <title>Genome sequencing provides insights into the evolution of gene families encoding plant cell wall-degrading enzymes in longhorned beetles.</title>
        <authorList>
            <person name="Shin N.R."/>
            <person name="Okamura Y."/>
            <person name="Kirsch R."/>
            <person name="Pauchet Y."/>
        </authorList>
    </citation>
    <scope>NUCLEOTIDE SEQUENCE</scope>
    <source>
        <strain evidence="1">AMC_N1</strain>
    </source>
</reference>
<name>A0AAV8XND1_9CUCU</name>
<evidence type="ECO:0000313" key="1">
    <source>
        <dbReference type="EMBL" id="KAJ8939558.1"/>
    </source>
</evidence>
<proteinExistence type="predicted"/>
<gene>
    <name evidence="1" type="ORF">NQ318_014122</name>
</gene>
<accession>A0AAV8XND1</accession>
<dbReference type="AlphaFoldDB" id="A0AAV8XND1"/>
<evidence type="ECO:0000313" key="2">
    <source>
        <dbReference type="Proteomes" id="UP001162162"/>
    </source>
</evidence>
<dbReference type="EMBL" id="JAPWTK010000482">
    <property type="protein sequence ID" value="KAJ8939558.1"/>
    <property type="molecule type" value="Genomic_DNA"/>
</dbReference>
<sequence length="149" mass="17338">MAKTQAIARKAQIDLNNADHRQQLLNLKDLLRQKVKAKGARLRRYNKLIKIKQQNAAFENNQKQFLRSLEKQDEEQPAEIDPARFTTYWNSGKATYKVHSYFDVNNQYGWAMGEPLPFGGFKWVDTNIDITALPNDSPIGYFLEVDLEY</sequence>
<organism evidence="1 2">
    <name type="scientific">Aromia moschata</name>
    <dbReference type="NCBI Taxonomy" id="1265417"/>
    <lineage>
        <taxon>Eukaryota</taxon>
        <taxon>Metazoa</taxon>
        <taxon>Ecdysozoa</taxon>
        <taxon>Arthropoda</taxon>
        <taxon>Hexapoda</taxon>
        <taxon>Insecta</taxon>
        <taxon>Pterygota</taxon>
        <taxon>Neoptera</taxon>
        <taxon>Endopterygota</taxon>
        <taxon>Coleoptera</taxon>
        <taxon>Polyphaga</taxon>
        <taxon>Cucujiformia</taxon>
        <taxon>Chrysomeloidea</taxon>
        <taxon>Cerambycidae</taxon>
        <taxon>Cerambycinae</taxon>
        <taxon>Callichromatini</taxon>
        <taxon>Aromia</taxon>
    </lineage>
</organism>
<dbReference type="Proteomes" id="UP001162162">
    <property type="component" value="Unassembled WGS sequence"/>
</dbReference>
<comment type="caution">
    <text evidence="1">The sequence shown here is derived from an EMBL/GenBank/DDBJ whole genome shotgun (WGS) entry which is preliminary data.</text>
</comment>
<keyword evidence="2" id="KW-1185">Reference proteome</keyword>